<sequence>MNGFSVDPAELRALVGPLVRAAEEVTSLARHPDGRTDPTRGDLFAALARFRDVSEQATAELVRDVEGTADRLVDTARHYEEVDTFLA</sequence>
<evidence type="ECO:0000313" key="1">
    <source>
        <dbReference type="EMBL" id="SDG79544.1"/>
    </source>
</evidence>
<dbReference type="OrthoDB" id="3699265at2"/>
<dbReference type="EMBL" id="FNCC01000011">
    <property type="protein sequence ID" value="SDG79544.1"/>
    <property type="molecule type" value="Genomic_DNA"/>
</dbReference>
<dbReference type="RefSeq" id="WP_090053642.1">
    <property type="nucleotide sequence ID" value="NZ_FNCC01000011.1"/>
</dbReference>
<dbReference type="Proteomes" id="UP000199623">
    <property type="component" value="Unassembled WGS sequence"/>
</dbReference>
<accession>A0A1G7X5T4</accession>
<name>A0A1G7X5T4_9PSEU</name>
<keyword evidence="2" id="KW-1185">Reference proteome</keyword>
<gene>
    <name evidence="1" type="ORF">SAMN05216553_111285</name>
</gene>
<protein>
    <recommendedName>
        <fullName evidence="3">Excreted virulence factor EspC, type VII ESX diderm</fullName>
    </recommendedName>
</protein>
<proteinExistence type="predicted"/>
<dbReference type="AlphaFoldDB" id="A0A1G7X5T4"/>
<evidence type="ECO:0008006" key="3">
    <source>
        <dbReference type="Google" id="ProtNLM"/>
    </source>
</evidence>
<evidence type="ECO:0000313" key="2">
    <source>
        <dbReference type="Proteomes" id="UP000199623"/>
    </source>
</evidence>
<organism evidence="1 2">
    <name type="scientific">Lentzea fradiae</name>
    <dbReference type="NCBI Taxonomy" id="200378"/>
    <lineage>
        <taxon>Bacteria</taxon>
        <taxon>Bacillati</taxon>
        <taxon>Actinomycetota</taxon>
        <taxon>Actinomycetes</taxon>
        <taxon>Pseudonocardiales</taxon>
        <taxon>Pseudonocardiaceae</taxon>
        <taxon>Lentzea</taxon>
    </lineage>
</organism>
<dbReference type="STRING" id="200378.SAMN05216553_111285"/>
<reference evidence="2" key="1">
    <citation type="submission" date="2016-10" db="EMBL/GenBank/DDBJ databases">
        <authorList>
            <person name="Varghese N."/>
            <person name="Submissions S."/>
        </authorList>
    </citation>
    <scope>NUCLEOTIDE SEQUENCE [LARGE SCALE GENOMIC DNA]</scope>
    <source>
        <strain evidence="2">CGMCC 4.3506</strain>
    </source>
</reference>